<accession>A0A7D3XTQ8</accession>
<name>A0A7D3XTQ8_9SPHN</name>
<keyword evidence="3 6" id="KW-0812">Transmembrane</keyword>
<evidence type="ECO:0000256" key="6">
    <source>
        <dbReference type="SAM" id="Phobius"/>
    </source>
</evidence>
<evidence type="ECO:0000256" key="7">
    <source>
        <dbReference type="SAM" id="SignalP"/>
    </source>
</evidence>
<dbReference type="PANTHER" id="PTHR11101">
    <property type="entry name" value="PHOSPHATE TRANSPORTER"/>
    <property type="match status" value="1"/>
</dbReference>
<dbReference type="Proteomes" id="UP000504693">
    <property type="component" value="Chromosome"/>
</dbReference>
<feature type="transmembrane region" description="Helical" evidence="6">
    <location>
        <begin position="83"/>
        <end position="103"/>
    </location>
</feature>
<keyword evidence="5 6" id="KW-0472">Membrane</keyword>
<feature type="chain" id="PRO_5028797282" evidence="7">
    <location>
        <begin position="21"/>
        <end position="320"/>
    </location>
</feature>
<feature type="transmembrane region" description="Helical" evidence="6">
    <location>
        <begin position="136"/>
        <end position="158"/>
    </location>
</feature>
<evidence type="ECO:0000256" key="4">
    <source>
        <dbReference type="ARBA" id="ARBA00022989"/>
    </source>
</evidence>
<feature type="signal peptide" evidence="7">
    <location>
        <begin position="1"/>
        <end position="20"/>
    </location>
</feature>
<dbReference type="AlphaFoldDB" id="A0A7D3XTQ8"/>
<keyword evidence="9" id="KW-1185">Reference proteome</keyword>
<comment type="subcellular location">
    <subcellularLocation>
        <location evidence="1">Membrane</location>
        <topology evidence="1">Multi-pass membrane protein</topology>
    </subcellularLocation>
</comment>
<protein>
    <submittedName>
        <fullName evidence="8">Inorganic phosphate transporter</fullName>
    </submittedName>
</protein>
<keyword evidence="4 6" id="KW-1133">Transmembrane helix</keyword>
<evidence type="ECO:0000256" key="1">
    <source>
        <dbReference type="ARBA" id="ARBA00004141"/>
    </source>
</evidence>
<dbReference type="GO" id="GO:0035435">
    <property type="term" value="P:phosphate ion transmembrane transport"/>
    <property type="evidence" value="ECO:0007669"/>
    <property type="project" value="TreeGrafter"/>
</dbReference>
<reference evidence="8 9" key="1">
    <citation type="submission" date="2020-05" db="EMBL/GenBank/DDBJ databases">
        <title>Erythrobacter mangrovi sp. nov., isolated from rhizosphere soil of mangrove plant (Kandelia candel).</title>
        <authorList>
            <person name="Ye Y.H."/>
        </authorList>
    </citation>
    <scope>NUCLEOTIDE SEQUENCE [LARGE SCALE GENOMIC DNA]</scope>
    <source>
        <strain evidence="8 9">EB310</strain>
    </source>
</reference>
<dbReference type="InterPro" id="IPR001204">
    <property type="entry name" value="Phos_transporter"/>
</dbReference>
<evidence type="ECO:0000256" key="2">
    <source>
        <dbReference type="ARBA" id="ARBA00022448"/>
    </source>
</evidence>
<dbReference type="KEGG" id="emv:HQR01_01175"/>
<proteinExistence type="predicted"/>
<keyword evidence="7" id="KW-0732">Signal</keyword>
<evidence type="ECO:0000256" key="5">
    <source>
        <dbReference type="ARBA" id="ARBA00023136"/>
    </source>
</evidence>
<gene>
    <name evidence="8" type="ORF">HQR01_01175</name>
</gene>
<evidence type="ECO:0000313" key="9">
    <source>
        <dbReference type="Proteomes" id="UP000504693"/>
    </source>
</evidence>
<evidence type="ECO:0000313" key="8">
    <source>
        <dbReference type="EMBL" id="QKG72611.1"/>
    </source>
</evidence>
<sequence length="320" mass="32555">MLILSLLAFTALFLAFSNGANDNFKGFATVWGAAALEYRKALILATIATVLGGVASVILAHGLIDQFSGKGLVGNELAATPRFALAVASGAALTVILATRFGFPISTTHSLVGGLIGAALAQSSDPIQLGKLGSNFIVPLLTSPIISATLAWLIVLLIPNGAKWSKNSPPASGPWAHRVHLLSATSICFARGVNDTPKLAALLVAASLLDGTMAAIGVTVAMGIGGWLLSRRVAETMSHKINRLDHAQGISANLVTASLVLCASRLGLPVSTTHVSVGSIIGSGAAAGTLDLSVVRNILLSWVATLPIAATIAFLVGCAT</sequence>
<dbReference type="EMBL" id="CP053921">
    <property type="protein sequence ID" value="QKG72611.1"/>
    <property type="molecule type" value="Genomic_DNA"/>
</dbReference>
<dbReference type="PANTHER" id="PTHR11101:SF80">
    <property type="entry name" value="PHOSPHATE TRANSPORTER"/>
    <property type="match status" value="1"/>
</dbReference>
<feature type="transmembrane region" description="Helical" evidence="6">
    <location>
        <begin position="200"/>
        <end position="229"/>
    </location>
</feature>
<organism evidence="8 9">
    <name type="scientific">Erythrobacter mangrovi</name>
    <dbReference type="NCBI Taxonomy" id="2739433"/>
    <lineage>
        <taxon>Bacteria</taxon>
        <taxon>Pseudomonadati</taxon>
        <taxon>Pseudomonadota</taxon>
        <taxon>Alphaproteobacteria</taxon>
        <taxon>Sphingomonadales</taxon>
        <taxon>Erythrobacteraceae</taxon>
        <taxon>Erythrobacter/Porphyrobacter group</taxon>
        <taxon>Erythrobacter</taxon>
    </lineage>
</organism>
<evidence type="ECO:0000256" key="3">
    <source>
        <dbReference type="ARBA" id="ARBA00022692"/>
    </source>
</evidence>
<dbReference type="GO" id="GO:0005315">
    <property type="term" value="F:phosphate transmembrane transporter activity"/>
    <property type="evidence" value="ECO:0007669"/>
    <property type="project" value="InterPro"/>
</dbReference>
<feature type="transmembrane region" description="Helical" evidence="6">
    <location>
        <begin position="41"/>
        <end position="63"/>
    </location>
</feature>
<dbReference type="Pfam" id="PF01384">
    <property type="entry name" value="PHO4"/>
    <property type="match status" value="1"/>
</dbReference>
<dbReference type="GO" id="GO:0016020">
    <property type="term" value="C:membrane"/>
    <property type="evidence" value="ECO:0007669"/>
    <property type="project" value="UniProtKB-SubCell"/>
</dbReference>
<keyword evidence="2" id="KW-0813">Transport</keyword>
<feature type="transmembrane region" description="Helical" evidence="6">
    <location>
        <begin position="299"/>
        <end position="319"/>
    </location>
</feature>